<reference evidence="2" key="1">
    <citation type="submission" date="2022-05" db="EMBL/GenBank/DDBJ databases">
        <title>Jatrophihabitans sp. SB3-54 whole genome sequence.</title>
        <authorList>
            <person name="Suh M.K."/>
            <person name="Eom M.K."/>
            <person name="Kim J.S."/>
            <person name="Kim H.S."/>
            <person name="Do H.E."/>
            <person name="Shin Y.K."/>
            <person name="Lee J.-S."/>
        </authorList>
    </citation>
    <scope>NUCLEOTIDE SEQUENCE</scope>
    <source>
        <strain evidence="2">SB3-54</strain>
    </source>
</reference>
<dbReference type="Proteomes" id="UP001164693">
    <property type="component" value="Chromosome"/>
</dbReference>
<feature type="compositionally biased region" description="Low complexity" evidence="1">
    <location>
        <begin position="11"/>
        <end position="30"/>
    </location>
</feature>
<feature type="compositionally biased region" description="Low complexity" evidence="1">
    <location>
        <begin position="47"/>
        <end position="75"/>
    </location>
</feature>
<protein>
    <submittedName>
        <fullName evidence="2">Uncharacterized protein</fullName>
    </submittedName>
</protein>
<proteinExistence type="predicted"/>
<evidence type="ECO:0000313" key="3">
    <source>
        <dbReference type="Proteomes" id="UP001164693"/>
    </source>
</evidence>
<name>A0ABY7K194_9ACTN</name>
<evidence type="ECO:0000313" key="2">
    <source>
        <dbReference type="EMBL" id="WAX58614.1"/>
    </source>
</evidence>
<organism evidence="2 3">
    <name type="scientific">Jatrophihabitans cynanchi</name>
    <dbReference type="NCBI Taxonomy" id="2944128"/>
    <lineage>
        <taxon>Bacteria</taxon>
        <taxon>Bacillati</taxon>
        <taxon>Actinomycetota</taxon>
        <taxon>Actinomycetes</taxon>
        <taxon>Jatrophihabitantales</taxon>
        <taxon>Jatrophihabitantaceae</taxon>
        <taxon>Jatrophihabitans</taxon>
    </lineage>
</organism>
<gene>
    <name evidence="2" type="ORF">M6B22_07565</name>
</gene>
<dbReference type="EMBL" id="CP097463">
    <property type="protein sequence ID" value="WAX58614.1"/>
    <property type="molecule type" value="Genomic_DNA"/>
</dbReference>
<feature type="region of interest" description="Disordered" evidence="1">
    <location>
        <begin position="1"/>
        <end position="75"/>
    </location>
</feature>
<accession>A0ABY7K194</accession>
<sequence length="177" mass="17753">MTLISACTTGAPGAASSSSDPASSLPNSPSTPVPTDSGLSTALPTDSRPATTTASNTASTTAPSTAPSTRPATTRPVSTVRIFLSFHDWSAAQQVAEVGANVEDKVIRDGSCTLTMRRGSLTRTASHKATITPSSTSCGVLTIPGAELSPGAWTAVVTFTSPSATGSSDPVTITVTR</sequence>
<dbReference type="RefSeq" id="WP_269445153.1">
    <property type="nucleotide sequence ID" value="NZ_CP097463.1"/>
</dbReference>
<keyword evidence="3" id="KW-1185">Reference proteome</keyword>
<feature type="compositionally biased region" description="Polar residues" evidence="1">
    <location>
        <begin position="33"/>
        <end position="44"/>
    </location>
</feature>
<evidence type="ECO:0000256" key="1">
    <source>
        <dbReference type="SAM" id="MobiDB-lite"/>
    </source>
</evidence>